<sequence>MKPTNRKPKRFGGNDVGVKPSTKRVRVSECERDGLERYIDGFRREAKGVFDGRELIFRLQKRNGETSHTEGRQIDNRRVEGEEERRKIIWKEKRDQRKDEYGLKEMMRERNRQVGR</sequence>
<accession>A0A9I9E5D1</accession>
<dbReference type="EnsemblPlants" id="MELO3C028963.2.1">
    <property type="protein sequence ID" value="MELO3C028963.2.1"/>
    <property type="gene ID" value="MELO3C028963.2"/>
</dbReference>
<evidence type="ECO:0000256" key="1">
    <source>
        <dbReference type="SAM" id="MobiDB-lite"/>
    </source>
</evidence>
<proteinExistence type="predicted"/>
<reference evidence="2" key="1">
    <citation type="submission" date="2023-03" db="UniProtKB">
        <authorList>
            <consortium name="EnsemblPlants"/>
        </authorList>
    </citation>
    <scope>IDENTIFICATION</scope>
</reference>
<organism evidence="2">
    <name type="scientific">Cucumis melo</name>
    <name type="common">Muskmelon</name>
    <dbReference type="NCBI Taxonomy" id="3656"/>
    <lineage>
        <taxon>Eukaryota</taxon>
        <taxon>Viridiplantae</taxon>
        <taxon>Streptophyta</taxon>
        <taxon>Embryophyta</taxon>
        <taxon>Tracheophyta</taxon>
        <taxon>Spermatophyta</taxon>
        <taxon>Magnoliopsida</taxon>
        <taxon>eudicotyledons</taxon>
        <taxon>Gunneridae</taxon>
        <taxon>Pentapetalae</taxon>
        <taxon>rosids</taxon>
        <taxon>fabids</taxon>
        <taxon>Cucurbitales</taxon>
        <taxon>Cucurbitaceae</taxon>
        <taxon>Benincaseae</taxon>
        <taxon>Cucumis</taxon>
    </lineage>
</organism>
<name>A0A9I9E5D1_CUCME</name>
<feature type="region of interest" description="Disordered" evidence="1">
    <location>
        <begin position="1"/>
        <end position="24"/>
    </location>
</feature>
<protein>
    <submittedName>
        <fullName evidence="2">Uncharacterized protein</fullName>
    </submittedName>
</protein>
<feature type="compositionally biased region" description="Basic residues" evidence="1">
    <location>
        <begin position="1"/>
        <end position="10"/>
    </location>
</feature>
<dbReference type="AlphaFoldDB" id="A0A9I9E5D1"/>
<evidence type="ECO:0000313" key="2">
    <source>
        <dbReference type="EnsemblPlants" id="MELO3C028963.2.1"/>
    </source>
</evidence>
<dbReference type="Gramene" id="MELO3C028963.2.1">
    <property type="protein sequence ID" value="MELO3C028963.2.1"/>
    <property type="gene ID" value="MELO3C028963.2"/>
</dbReference>